<dbReference type="PROSITE" id="PS50042">
    <property type="entry name" value="CNMP_BINDING_3"/>
    <property type="match status" value="2"/>
</dbReference>
<keyword evidence="8" id="KW-0407">Ion channel</keyword>
<dbReference type="InterPro" id="IPR014710">
    <property type="entry name" value="RmlC-like_jellyroll"/>
</dbReference>
<evidence type="ECO:0000256" key="1">
    <source>
        <dbReference type="ARBA" id="ARBA00004141"/>
    </source>
</evidence>
<evidence type="ECO:0000313" key="10">
    <source>
        <dbReference type="EMBL" id="MBN1574654.1"/>
    </source>
</evidence>
<dbReference type="AlphaFoldDB" id="A0A9D8PPY6"/>
<dbReference type="Proteomes" id="UP000809273">
    <property type="component" value="Unassembled WGS sequence"/>
</dbReference>
<proteinExistence type="predicted"/>
<dbReference type="SMART" id="SM00100">
    <property type="entry name" value="cNMP"/>
    <property type="match status" value="2"/>
</dbReference>
<dbReference type="SUPFAM" id="SSF48452">
    <property type="entry name" value="TPR-like"/>
    <property type="match status" value="1"/>
</dbReference>
<sequence length="430" mass="47753">MSDVKQRATELVKSGELKASKGKYKDAINDYLEVIRLTNSPAIHTKVGECYVKMGQKNEAIKHYNFAAKKYTDTGTLLKAIAVNKIILKIDPNNADVKGRIAELYRKQKGEEPALGLGGGKGVIEAEVVSEPEEPDIMDLIDPDDPQMSEYSLSRKRVMSSYSTKMAGKQEKIELFSDLSRDEFIAVVDKIKPITFSAGEVILREGEEGDSIYCIVSGEVSVSKRSEQGEEVYINSLGEGDFFGEIGFFSNAVRFATIKAVVETTLLELTKRDMDNVVEDHPQVRDVLLNFYKKRILDTILATSPLFSSLSAKKRSVILDLFKPRRFGEGDVVIKQGAPGDSMYFIQSGYVKVVAKKEGGGDFTSRLLPGDFFGEVALITGKPRTADVIAESDLRLLEITRNDLKAVVQRYPEILEILKKNVKSRVEAIK</sequence>
<comment type="caution">
    <text evidence="10">The sequence shown here is derived from an EMBL/GenBank/DDBJ whole genome shotgun (WGS) entry which is preliminary data.</text>
</comment>
<dbReference type="InterPro" id="IPR011990">
    <property type="entry name" value="TPR-like_helical_dom_sf"/>
</dbReference>
<dbReference type="EMBL" id="JAFGIX010000086">
    <property type="protein sequence ID" value="MBN1574654.1"/>
    <property type="molecule type" value="Genomic_DNA"/>
</dbReference>
<dbReference type="GO" id="GO:0016020">
    <property type="term" value="C:membrane"/>
    <property type="evidence" value="ECO:0007669"/>
    <property type="project" value="UniProtKB-SubCell"/>
</dbReference>
<evidence type="ECO:0000256" key="7">
    <source>
        <dbReference type="ARBA" id="ARBA00023286"/>
    </source>
</evidence>
<evidence type="ECO:0000256" key="5">
    <source>
        <dbReference type="ARBA" id="ARBA00023065"/>
    </source>
</evidence>
<dbReference type="Pfam" id="PF00027">
    <property type="entry name" value="cNMP_binding"/>
    <property type="match status" value="2"/>
</dbReference>
<dbReference type="GO" id="GO:0005221">
    <property type="term" value="F:intracellularly cyclic nucleotide-activated monoatomic cation channel activity"/>
    <property type="evidence" value="ECO:0007669"/>
    <property type="project" value="InterPro"/>
</dbReference>
<keyword evidence="6" id="KW-0472">Membrane</keyword>
<accession>A0A9D8PPY6</accession>
<dbReference type="PANTHER" id="PTHR45638">
    <property type="entry name" value="CYCLIC NUCLEOTIDE-GATED CATION CHANNEL SUBUNIT A"/>
    <property type="match status" value="1"/>
</dbReference>
<evidence type="ECO:0000313" key="11">
    <source>
        <dbReference type="Proteomes" id="UP000809273"/>
    </source>
</evidence>
<organism evidence="10 11">
    <name type="scientific">Candidatus Zymogenus saltonus</name>
    <dbReference type="NCBI Taxonomy" id="2844893"/>
    <lineage>
        <taxon>Bacteria</taxon>
        <taxon>Deltaproteobacteria</taxon>
        <taxon>Candidatus Zymogenia</taxon>
        <taxon>Candidatus Zymogeniales</taxon>
        <taxon>Candidatus Zymogenaceae</taxon>
        <taxon>Candidatus Zymogenus</taxon>
    </lineage>
</organism>
<dbReference type="Gene3D" id="1.25.40.10">
    <property type="entry name" value="Tetratricopeptide repeat domain"/>
    <property type="match status" value="1"/>
</dbReference>
<evidence type="ECO:0000256" key="3">
    <source>
        <dbReference type="ARBA" id="ARBA00022692"/>
    </source>
</evidence>
<feature type="domain" description="Cyclic nucleotide-binding" evidence="9">
    <location>
        <begin position="175"/>
        <end position="295"/>
    </location>
</feature>
<keyword evidence="7" id="KW-1071">Ligand-gated ion channel</keyword>
<evidence type="ECO:0000256" key="8">
    <source>
        <dbReference type="ARBA" id="ARBA00023303"/>
    </source>
</evidence>
<evidence type="ECO:0000256" key="2">
    <source>
        <dbReference type="ARBA" id="ARBA00022448"/>
    </source>
</evidence>
<comment type="subcellular location">
    <subcellularLocation>
        <location evidence="1">Membrane</location>
        <topology evidence="1">Multi-pass membrane protein</topology>
    </subcellularLocation>
</comment>
<keyword evidence="5" id="KW-0406">Ion transport</keyword>
<dbReference type="PRINTS" id="PR00103">
    <property type="entry name" value="CAMPKINASE"/>
</dbReference>
<dbReference type="PANTHER" id="PTHR45638:SF11">
    <property type="entry name" value="CYCLIC NUCLEOTIDE-GATED CATION CHANNEL SUBUNIT A"/>
    <property type="match status" value="1"/>
</dbReference>
<dbReference type="InterPro" id="IPR050866">
    <property type="entry name" value="CNG_cation_channel"/>
</dbReference>
<dbReference type="InterPro" id="IPR018490">
    <property type="entry name" value="cNMP-bd_dom_sf"/>
</dbReference>
<evidence type="ECO:0000256" key="6">
    <source>
        <dbReference type="ARBA" id="ARBA00023136"/>
    </source>
</evidence>
<name>A0A9D8PPY6_9DELT</name>
<dbReference type="Gene3D" id="2.60.120.10">
    <property type="entry name" value="Jelly Rolls"/>
    <property type="match status" value="2"/>
</dbReference>
<reference evidence="10" key="1">
    <citation type="journal article" date="2021" name="Environ. Microbiol.">
        <title>Genomic characterization of three novel Desulfobacterota classes expand the metabolic and phylogenetic diversity of the phylum.</title>
        <authorList>
            <person name="Murphy C.L."/>
            <person name="Biggerstaff J."/>
            <person name="Eichhorn A."/>
            <person name="Ewing E."/>
            <person name="Shahan R."/>
            <person name="Soriano D."/>
            <person name="Stewart S."/>
            <person name="VanMol K."/>
            <person name="Walker R."/>
            <person name="Walters P."/>
            <person name="Elshahed M.S."/>
            <person name="Youssef N.H."/>
        </authorList>
    </citation>
    <scope>NUCLEOTIDE SEQUENCE</scope>
    <source>
        <strain evidence="10">Zod_Metabat.24</strain>
    </source>
</reference>
<dbReference type="PROSITE" id="PS00888">
    <property type="entry name" value="CNMP_BINDING_1"/>
    <property type="match status" value="1"/>
</dbReference>
<keyword evidence="3" id="KW-0812">Transmembrane</keyword>
<keyword evidence="4" id="KW-1133">Transmembrane helix</keyword>
<gene>
    <name evidence="10" type="ORF">JW984_15765</name>
</gene>
<dbReference type="GO" id="GO:0044877">
    <property type="term" value="F:protein-containing complex binding"/>
    <property type="evidence" value="ECO:0007669"/>
    <property type="project" value="TreeGrafter"/>
</dbReference>
<dbReference type="InterPro" id="IPR018488">
    <property type="entry name" value="cNMP-bd_CS"/>
</dbReference>
<feature type="domain" description="Cyclic nucleotide-binding" evidence="9">
    <location>
        <begin position="306"/>
        <end position="425"/>
    </location>
</feature>
<reference evidence="10" key="2">
    <citation type="submission" date="2021-01" db="EMBL/GenBank/DDBJ databases">
        <authorList>
            <person name="Hahn C.R."/>
            <person name="Youssef N.H."/>
            <person name="Elshahed M."/>
        </authorList>
    </citation>
    <scope>NUCLEOTIDE SEQUENCE</scope>
    <source>
        <strain evidence="10">Zod_Metabat.24</strain>
    </source>
</reference>
<dbReference type="SUPFAM" id="SSF51206">
    <property type="entry name" value="cAMP-binding domain-like"/>
    <property type="match status" value="2"/>
</dbReference>
<dbReference type="InterPro" id="IPR000595">
    <property type="entry name" value="cNMP-bd_dom"/>
</dbReference>
<evidence type="ECO:0000256" key="4">
    <source>
        <dbReference type="ARBA" id="ARBA00022989"/>
    </source>
</evidence>
<keyword evidence="2" id="KW-0813">Transport</keyword>
<dbReference type="CDD" id="cd00038">
    <property type="entry name" value="CAP_ED"/>
    <property type="match status" value="2"/>
</dbReference>
<evidence type="ECO:0000259" key="9">
    <source>
        <dbReference type="PROSITE" id="PS50042"/>
    </source>
</evidence>
<protein>
    <submittedName>
        <fullName evidence="10">Cyclic nucleotide-binding domain-containing protein</fullName>
    </submittedName>
</protein>
<dbReference type="PROSITE" id="PS00889">
    <property type="entry name" value="CNMP_BINDING_2"/>
    <property type="match status" value="1"/>
</dbReference>